<proteinExistence type="predicted"/>
<protein>
    <submittedName>
        <fullName evidence="1">Uncharacterized protein</fullName>
    </submittedName>
</protein>
<keyword evidence="2" id="KW-1185">Reference proteome</keyword>
<sequence length="47" mass="5682">MRLLPGMLMRLLPVEMSEVFKNSIRLIRRIRGINSIRCEYIRCEFNL</sequence>
<reference evidence="1" key="1">
    <citation type="submission" date="2023-05" db="EMBL/GenBank/DDBJ databases">
        <authorList>
            <person name="Stuckert A."/>
        </authorList>
    </citation>
    <scope>NUCLEOTIDE SEQUENCE</scope>
</reference>
<evidence type="ECO:0000313" key="2">
    <source>
        <dbReference type="Proteomes" id="UP001162483"/>
    </source>
</evidence>
<comment type="caution">
    <text evidence="1">The sequence shown here is derived from an EMBL/GenBank/DDBJ whole genome shotgun (WGS) entry which is preliminary data.</text>
</comment>
<accession>A0ABN9ATJ1</accession>
<gene>
    <name evidence="1" type="ORF">SPARVUS_LOCUS1574346</name>
</gene>
<evidence type="ECO:0000313" key="1">
    <source>
        <dbReference type="EMBL" id="CAI9539291.1"/>
    </source>
</evidence>
<name>A0ABN9ATJ1_9NEOB</name>
<organism evidence="1 2">
    <name type="scientific">Staurois parvus</name>
    <dbReference type="NCBI Taxonomy" id="386267"/>
    <lineage>
        <taxon>Eukaryota</taxon>
        <taxon>Metazoa</taxon>
        <taxon>Chordata</taxon>
        <taxon>Craniata</taxon>
        <taxon>Vertebrata</taxon>
        <taxon>Euteleostomi</taxon>
        <taxon>Amphibia</taxon>
        <taxon>Batrachia</taxon>
        <taxon>Anura</taxon>
        <taxon>Neobatrachia</taxon>
        <taxon>Ranoidea</taxon>
        <taxon>Ranidae</taxon>
        <taxon>Staurois</taxon>
    </lineage>
</organism>
<dbReference type="EMBL" id="CATNWA010001162">
    <property type="protein sequence ID" value="CAI9539291.1"/>
    <property type="molecule type" value="Genomic_DNA"/>
</dbReference>
<dbReference type="Proteomes" id="UP001162483">
    <property type="component" value="Unassembled WGS sequence"/>
</dbReference>